<evidence type="ECO:0000313" key="1">
    <source>
        <dbReference type="EMBL" id="GMA88510.1"/>
    </source>
</evidence>
<name>A0ABQ6JP58_9ACTN</name>
<dbReference type="Pfam" id="PF02391">
    <property type="entry name" value="MoaE"/>
    <property type="match status" value="1"/>
</dbReference>
<proteinExistence type="predicted"/>
<reference evidence="2" key="1">
    <citation type="journal article" date="2019" name="Int. J. Syst. Evol. Microbiol.">
        <title>The Global Catalogue of Microorganisms (GCM) 10K type strain sequencing project: providing services to taxonomists for standard genome sequencing and annotation.</title>
        <authorList>
            <consortium name="The Broad Institute Genomics Platform"/>
            <consortium name="The Broad Institute Genome Sequencing Center for Infectious Disease"/>
            <person name="Wu L."/>
            <person name="Ma J."/>
        </authorList>
    </citation>
    <scope>NUCLEOTIDE SEQUENCE [LARGE SCALE GENOMIC DNA]</scope>
    <source>
        <strain evidence="2">NBRC 108730</strain>
    </source>
</reference>
<keyword evidence="2" id="KW-1185">Reference proteome</keyword>
<dbReference type="PANTHER" id="PTHR23404">
    <property type="entry name" value="MOLYBDOPTERIN SYNTHASE RELATED"/>
    <property type="match status" value="1"/>
</dbReference>
<protein>
    <submittedName>
        <fullName evidence="1">Molybdopterin biosynthesis protein MoeE</fullName>
    </submittedName>
</protein>
<accession>A0ABQ6JP58</accession>
<gene>
    <name evidence="1" type="ORF">GCM10025868_37600</name>
</gene>
<sequence>MSTDGPAGGVVRLAEVSDVPLSVDAVLAAVGDPAAGGTTLFVGTVRDHDEQRTVQALRYLGHPTAEDRLRAVLDGVAERHDVHALAAVHRVGDLVVGDLAVVVAAAASHRGTAFDACRDAIDTLKQEVPIWKEQVFDDGGSEWVGSP</sequence>
<organism evidence="1 2">
    <name type="scientific">Angustibacter aerolatus</name>
    <dbReference type="NCBI Taxonomy" id="1162965"/>
    <lineage>
        <taxon>Bacteria</taxon>
        <taxon>Bacillati</taxon>
        <taxon>Actinomycetota</taxon>
        <taxon>Actinomycetes</taxon>
        <taxon>Kineosporiales</taxon>
        <taxon>Kineosporiaceae</taxon>
    </lineage>
</organism>
<dbReference type="SUPFAM" id="SSF54690">
    <property type="entry name" value="Molybdopterin synthase subunit MoaE"/>
    <property type="match status" value="1"/>
</dbReference>
<dbReference type="InterPro" id="IPR003448">
    <property type="entry name" value="Mopterin_biosynth_MoaE"/>
</dbReference>
<comment type="caution">
    <text evidence="1">The sequence shown here is derived from an EMBL/GenBank/DDBJ whole genome shotgun (WGS) entry which is preliminary data.</text>
</comment>
<dbReference type="InterPro" id="IPR036563">
    <property type="entry name" value="MoaE_sf"/>
</dbReference>
<dbReference type="CDD" id="cd00756">
    <property type="entry name" value="MoaE"/>
    <property type="match status" value="1"/>
</dbReference>
<dbReference type="EMBL" id="BSUZ01000001">
    <property type="protein sequence ID" value="GMA88510.1"/>
    <property type="molecule type" value="Genomic_DNA"/>
</dbReference>
<evidence type="ECO:0000313" key="2">
    <source>
        <dbReference type="Proteomes" id="UP001157017"/>
    </source>
</evidence>
<dbReference type="Proteomes" id="UP001157017">
    <property type="component" value="Unassembled WGS sequence"/>
</dbReference>
<dbReference type="Gene3D" id="3.90.1170.40">
    <property type="entry name" value="Molybdopterin biosynthesis MoaE subunit"/>
    <property type="match status" value="1"/>
</dbReference>